<dbReference type="PANTHER" id="PTHR47327:SF6">
    <property type="entry name" value="PROTEIN LET-653"/>
    <property type="match status" value="1"/>
</dbReference>
<protein>
    <submittedName>
        <fullName evidence="6">Uncharacterized protein</fullName>
    </submittedName>
</protein>
<evidence type="ECO:0000259" key="3">
    <source>
        <dbReference type="PROSITE" id="PS50948"/>
    </source>
</evidence>
<name>A0A914LWP5_MELIC</name>
<evidence type="ECO:0000259" key="4">
    <source>
        <dbReference type="PROSITE" id="PS51034"/>
    </source>
</evidence>
<feature type="domain" description="Apple" evidence="3">
    <location>
        <begin position="31"/>
        <end position="128"/>
    </location>
</feature>
<dbReference type="PROSITE" id="PS50948">
    <property type="entry name" value="PAN"/>
    <property type="match status" value="2"/>
</dbReference>
<feature type="chain" id="PRO_5036788218" evidence="2">
    <location>
        <begin position="17"/>
        <end position="1064"/>
    </location>
</feature>
<dbReference type="InterPro" id="IPR052774">
    <property type="entry name" value="Celegans_DevNeuronal_Protein"/>
</dbReference>
<evidence type="ECO:0000313" key="6">
    <source>
        <dbReference type="WBParaSite" id="Minc3s00979g19520"/>
    </source>
</evidence>
<dbReference type="Pfam" id="PF00024">
    <property type="entry name" value="PAN_1"/>
    <property type="match status" value="1"/>
</dbReference>
<feature type="region of interest" description="Disordered" evidence="1">
    <location>
        <begin position="336"/>
        <end position="359"/>
    </location>
</feature>
<keyword evidence="2" id="KW-0732">Signal</keyword>
<feature type="compositionally biased region" description="Low complexity" evidence="1">
    <location>
        <begin position="336"/>
        <end position="358"/>
    </location>
</feature>
<accession>A0A914LWP5</accession>
<dbReference type="GO" id="GO:0009653">
    <property type="term" value="P:anatomical structure morphogenesis"/>
    <property type="evidence" value="ECO:0007669"/>
    <property type="project" value="TreeGrafter"/>
</dbReference>
<feature type="domain" description="Apple" evidence="3">
    <location>
        <begin position="135"/>
        <end position="225"/>
    </location>
</feature>
<feature type="compositionally biased region" description="Low complexity" evidence="1">
    <location>
        <begin position="777"/>
        <end position="794"/>
    </location>
</feature>
<feature type="region of interest" description="Disordered" evidence="1">
    <location>
        <begin position="759"/>
        <end position="831"/>
    </location>
</feature>
<dbReference type="SMART" id="SM00473">
    <property type="entry name" value="PAN_AP"/>
    <property type="match status" value="2"/>
</dbReference>
<feature type="region of interest" description="Disordered" evidence="1">
    <location>
        <begin position="674"/>
        <end position="747"/>
    </location>
</feature>
<dbReference type="SMART" id="SM00241">
    <property type="entry name" value="ZP"/>
    <property type="match status" value="1"/>
</dbReference>
<feature type="compositionally biased region" description="Gly residues" evidence="1">
    <location>
        <begin position="796"/>
        <end position="806"/>
    </location>
</feature>
<dbReference type="CDD" id="cd01099">
    <property type="entry name" value="PAN_AP_HGF"/>
    <property type="match status" value="1"/>
</dbReference>
<evidence type="ECO:0000256" key="2">
    <source>
        <dbReference type="SAM" id="SignalP"/>
    </source>
</evidence>
<dbReference type="InterPro" id="IPR001507">
    <property type="entry name" value="ZP_dom"/>
</dbReference>
<proteinExistence type="predicted"/>
<dbReference type="Gene3D" id="3.50.4.10">
    <property type="entry name" value="Hepatocyte Growth Factor"/>
    <property type="match status" value="1"/>
</dbReference>
<feature type="compositionally biased region" description="Basic and acidic residues" evidence="1">
    <location>
        <begin position="674"/>
        <end position="706"/>
    </location>
</feature>
<dbReference type="PROSITE" id="PS51034">
    <property type="entry name" value="ZP_2"/>
    <property type="match status" value="1"/>
</dbReference>
<evidence type="ECO:0000313" key="5">
    <source>
        <dbReference type="Proteomes" id="UP000887563"/>
    </source>
</evidence>
<dbReference type="SUPFAM" id="SSF57414">
    <property type="entry name" value="Hairpin loop containing domain-like"/>
    <property type="match status" value="1"/>
</dbReference>
<feature type="region of interest" description="Disordered" evidence="1">
    <location>
        <begin position="391"/>
        <end position="424"/>
    </location>
</feature>
<feature type="signal peptide" evidence="2">
    <location>
        <begin position="1"/>
        <end position="16"/>
    </location>
</feature>
<dbReference type="Proteomes" id="UP000887563">
    <property type="component" value="Unplaced"/>
</dbReference>
<dbReference type="WBParaSite" id="Minc3s00979g19520">
    <property type="protein sequence ID" value="Minc3s00979g19520"/>
    <property type="gene ID" value="Minc3s00979g19520"/>
</dbReference>
<feature type="compositionally biased region" description="Basic and acidic residues" evidence="1">
    <location>
        <begin position="715"/>
        <end position="746"/>
    </location>
</feature>
<dbReference type="PANTHER" id="PTHR47327">
    <property type="entry name" value="FI18240P1-RELATED"/>
    <property type="match status" value="1"/>
</dbReference>
<feature type="domain" description="ZP" evidence="4">
    <location>
        <begin position="235"/>
        <end position="965"/>
    </location>
</feature>
<dbReference type="AlphaFoldDB" id="A0A914LWP5"/>
<keyword evidence="5" id="KW-1185">Reference proteome</keyword>
<evidence type="ECO:0000256" key="1">
    <source>
        <dbReference type="SAM" id="MobiDB-lite"/>
    </source>
</evidence>
<reference evidence="6" key="1">
    <citation type="submission" date="2022-11" db="UniProtKB">
        <authorList>
            <consortium name="WormBaseParasite"/>
        </authorList>
    </citation>
    <scope>IDENTIFICATION</scope>
</reference>
<dbReference type="InterPro" id="IPR003609">
    <property type="entry name" value="Pan_app"/>
</dbReference>
<sequence>MILLFIVYLLINISRCTREATPSSSLPSLNCQPIYVRWPRVKLNNQIDTNLSSSIIENNLSFSDCQNFCNFELNPFNKNKYLQCSAINYFVGLTNHSNTCQLFSSEYVQHTDGYMEADDRYTFYWKFCLETSKRCTGEYAFTFFSDRYMLSSDVNQIKFTSSLEECLALCLNSAETSKSIVCKSVSFNRTDGGCHLSSQNQHSKPTSIRINNNPNYRIDYYENNCYNNSFTFTSNCEPTGIRITVDSLIPYTGALYGLYDFFSCRVEPKEQQHFELFFPYPNYAKNCSDSMRRLENDIFLEVVLSTDGVEPLYFITADDLTYQARCPAPTKQRQLTQESYSTTTQLTTNQTTNSPTENLIKNNYIRGNSINAILEELANSATTTTTIINNSEELEENKKDKKLVESSSSSEEIQKNNEFSSTASGTTTKINLIGNTKQKNEFTKDTFSLPLYSILQNEFSEITTKINNDTSSTFLQPFQPTTPQQLPSEIEIETTMITFLPKTTTLPLENNKNGSSTTLIKRRRPPTIGMESFFEEEEEKLNETFTTILPLQITEQQQQQQIITLTPQINNKTTTKRSINYENINNLESSNREFSFSTHLAFPPDKIFISTRNNNYLNNKNDEQLTNTTTNILINSTINPQSTIKIPITTKEEAKEEVYSKMEVIKERGEEINKNKEKEEEKRRKENKSELNKSEEIKKSEFKEEAEANPTTLSEAKKAEEIKKSENKSEIKSELKSEATQSKKENNLTTTPITVLIKESSKETLINETTLPPPPSTNTAIASSTTSPKLQELGGKSEGNGEGGGAVLPPSGDVHPPSTGGNKPPGTQVGNIEERRGSQREKVIFEVFHNGQPADAVVVGSRITLAFTPYFAIPPSHMSISGCQVEPIGSLYDWEKEPLAIVKDGCQADHVGLVCPPQKTDYGIRVTVEAFRYQTTTQVQYTCLIRVCPFAPCPQTTCPSVEGCPGDDIVSRTLGSFGGRKRSKRFNENGKKGENISRRDTVHWLAGSQRQRDQPFKMSSALQQQLILLGGDSLVRRRLIVVNSDDELRYYTRTGEIPLIRDWT</sequence>
<organism evidence="5 6">
    <name type="scientific">Meloidogyne incognita</name>
    <name type="common">Southern root-knot nematode worm</name>
    <name type="synonym">Oxyuris incognita</name>
    <dbReference type="NCBI Taxonomy" id="6306"/>
    <lineage>
        <taxon>Eukaryota</taxon>
        <taxon>Metazoa</taxon>
        <taxon>Ecdysozoa</taxon>
        <taxon>Nematoda</taxon>
        <taxon>Chromadorea</taxon>
        <taxon>Rhabditida</taxon>
        <taxon>Tylenchina</taxon>
        <taxon>Tylenchomorpha</taxon>
        <taxon>Tylenchoidea</taxon>
        <taxon>Meloidogynidae</taxon>
        <taxon>Meloidogyninae</taxon>
        <taxon>Meloidogyne</taxon>
        <taxon>Meloidogyne incognita group</taxon>
    </lineage>
</organism>